<keyword evidence="2" id="KW-1185">Reference proteome</keyword>
<proteinExistence type="predicted"/>
<dbReference type="Pfam" id="PF11964">
    <property type="entry name" value="SpoIIAA-like"/>
    <property type="match status" value="1"/>
</dbReference>
<sequence length="124" mass="14568">MSIQLHEENGGRLIVVQVSGTLVKADYEQFVPEFERLVREHGKLRLLFDMSGFHGWELSAAWEDLKFGVKHLSDIERLAMIGEKKWQQGMAVFCKPFTKAQIRYFDHTEVAEARRWIEQEDRTD</sequence>
<dbReference type="InterPro" id="IPR036513">
    <property type="entry name" value="STAS_dom_sf"/>
</dbReference>
<dbReference type="InterPro" id="IPR038396">
    <property type="entry name" value="SpoIIAA-like_sf"/>
</dbReference>
<dbReference type="RefSeq" id="WP_104005907.1">
    <property type="nucleotide sequence ID" value="NZ_FNVQ01000010.1"/>
</dbReference>
<reference evidence="1 2" key="1">
    <citation type="submission" date="2016-10" db="EMBL/GenBank/DDBJ databases">
        <authorList>
            <person name="de Groot N.N."/>
        </authorList>
    </citation>
    <scope>NUCLEOTIDE SEQUENCE [LARGE SCALE GENOMIC DNA]</scope>
    <source>
        <strain evidence="1 2">DSM 22012</strain>
    </source>
</reference>
<organism evidence="1 2">
    <name type="scientific">Marinobacterium lutimaris</name>
    <dbReference type="NCBI Taxonomy" id="568106"/>
    <lineage>
        <taxon>Bacteria</taxon>
        <taxon>Pseudomonadati</taxon>
        <taxon>Pseudomonadota</taxon>
        <taxon>Gammaproteobacteria</taxon>
        <taxon>Oceanospirillales</taxon>
        <taxon>Oceanospirillaceae</taxon>
        <taxon>Marinobacterium</taxon>
    </lineage>
</organism>
<dbReference type="Proteomes" id="UP000236745">
    <property type="component" value="Unassembled WGS sequence"/>
</dbReference>
<dbReference type="InterPro" id="IPR021866">
    <property type="entry name" value="SpoIIAA-like"/>
</dbReference>
<gene>
    <name evidence="1" type="ORF">SAMN05444390_11027</name>
</gene>
<dbReference type="EMBL" id="FNVQ01000010">
    <property type="protein sequence ID" value="SEG88790.1"/>
    <property type="molecule type" value="Genomic_DNA"/>
</dbReference>
<dbReference type="AlphaFoldDB" id="A0A1H6DU59"/>
<dbReference type="SUPFAM" id="SSF52091">
    <property type="entry name" value="SpoIIaa-like"/>
    <property type="match status" value="1"/>
</dbReference>
<evidence type="ECO:0000313" key="2">
    <source>
        <dbReference type="Proteomes" id="UP000236745"/>
    </source>
</evidence>
<evidence type="ECO:0000313" key="1">
    <source>
        <dbReference type="EMBL" id="SEG88790.1"/>
    </source>
</evidence>
<dbReference type="OrthoDB" id="555504at2"/>
<protein>
    <submittedName>
        <fullName evidence="1">SpoIIAA-like</fullName>
    </submittedName>
</protein>
<dbReference type="Gene3D" id="3.40.50.10600">
    <property type="entry name" value="SpoIIaa-like domains"/>
    <property type="match status" value="1"/>
</dbReference>
<accession>A0A1H6DU59</accession>
<name>A0A1H6DU59_9GAMM</name>